<dbReference type="GO" id="GO:0009423">
    <property type="term" value="P:chorismate biosynthetic process"/>
    <property type="evidence" value="ECO:0007669"/>
    <property type="project" value="UniProtKB-UniRule"/>
</dbReference>
<accession>A0A327JTX8</accession>
<dbReference type="PANTHER" id="PTHR21272:SF3">
    <property type="entry name" value="CATABOLIC 3-DEHYDROQUINASE"/>
    <property type="match status" value="1"/>
</dbReference>
<evidence type="ECO:0000256" key="10">
    <source>
        <dbReference type="PIRSR" id="PIRSR001399-1"/>
    </source>
</evidence>
<comment type="subunit">
    <text evidence="5 9">Homododecamer.</text>
</comment>
<dbReference type="SUPFAM" id="SSF52304">
    <property type="entry name" value="Type II 3-dehydroquinate dehydratase"/>
    <property type="match status" value="1"/>
</dbReference>
<evidence type="ECO:0000313" key="13">
    <source>
        <dbReference type="EMBL" id="MTW16525.1"/>
    </source>
</evidence>
<evidence type="ECO:0000256" key="2">
    <source>
        <dbReference type="ARBA" id="ARBA00003924"/>
    </source>
</evidence>
<feature type="binding site" evidence="9 11">
    <location>
        <position position="82"/>
    </location>
    <ligand>
        <name>substrate</name>
    </ligand>
</feature>
<keyword evidence="7 9" id="KW-0057">Aromatic amino acid biosynthesis</keyword>
<comment type="pathway">
    <text evidence="3 9">Metabolic intermediate biosynthesis; chorismate biosynthesis; chorismate from D-erythrose 4-phosphate and phosphoenolpyruvate: step 3/7.</text>
</comment>
<proteinExistence type="inferred from homology"/>
<feature type="site" description="Transition state stabilizer" evidence="9 12">
    <location>
        <position position="19"/>
    </location>
</feature>
<comment type="caution">
    <text evidence="13">The sequence shown here is derived from an EMBL/GenBank/DDBJ whole genome shotgun (WGS) entry which is preliminary data.</text>
</comment>
<evidence type="ECO:0000256" key="9">
    <source>
        <dbReference type="HAMAP-Rule" id="MF_00169"/>
    </source>
</evidence>
<evidence type="ECO:0000256" key="4">
    <source>
        <dbReference type="ARBA" id="ARBA00011037"/>
    </source>
</evidence>
<dbReference type="PIRSF" id="PIRSF001399">
    <property type="entry name" value="DHquinase_II"/>
    <property type="match status" value="1"/>
</dbReference>
<dbReference type="NCBIfam" id="NF003806">
    <property type="entry name" value="PRK05395.1-3"/>
    <property type="match status" value="1"/>
</dbReference>
<name>A0A327JTX8_9BRAD</name>
<dbReference type="GO" id="GO:0019631">
    <property type="term" value="P:quinate catabolic process"/>
    <property type="evidence" value="ECO:0007669"/>
    <property type="project" value="TreeGrafter"/>
</dbReference>
<dbReference type="AlphaFoldDB" id="A0A327JTX8"/>
<evidence type="ECO:0000256" key="8">
    <source>
        <dbReference type="ARBA" id="ARBA00023239"/>
    </source>
</evidence>
<evidence type="ECO:0000256" key="12">
    <source>
        <dbReference type="PIRSR" id="PIRSR001399-3"/>
    </source>
</evidence>
<evidence type="ECO:0000313" key="14">
    <source>
        <dbReference type="Proteomes" id="UP000438991"/>
    </source>
</evidence>
<dbReference type="InterPro" id="IPR001874">
    <property type="entry name" value="DHquinase_II"/>
</dbReference>
<feature type="binding site" evidence="9 11">
    <location>
        <position position="89"/>
    </location>
    <ligand>
        <name>substrate</name>
    </ligand>
</feature>
<comment type="catalytic activity">
    <reaction evidence="1 9">
        <text>3-dehydroquinate = 3-dehydroshikimate + H2O</text>
        <dbReference type="Rhea" id="RHEA:21096"/>
        <dbReference type="ChEBI" id="CHEBI:15377"/>
        <dbReference type="ChEBI" id="CHEBI:16630"/>
        <dbReference type="ChEBI" id="CHEBI:32364"/>
        <dbReference type="EC" id="4.2.1.10"/>
    </reaction>
</comment>
<gene>
    <name evidence="9 13" type="primary">aroQ</name>
    <name evidence="13" type="ORF">GJ689_09915</name>
</gene>
<comment type="similarity">
    <text evidence="4 9">Belongs to the type-II 3-dehydroquinase family.</text>
</comment>
<dbReference type="Proteomes" id="UP000438991">
    <property type="component" value="Unassembled WGS sequence"/>
</dbReference>
<dbReference type="GO" id="GO:0009073">
    <property type="term" value="P:aromatic amino acid family biosynthetic process"/>
    <property type="evidence" value="ECO:0007669"/>
    <property type="project" value="UniProtKB-KW"/>
</dbReference>
<dbReference type="EC" id="4.2.1.10" evidence="6 9"/>
<feature type="active site" description="Proton donor" evidence="9 10">
    <location>
        <position position="102"/>
    </location>
</feature>
<keyword evidence="8 9" id="KW-0456">Lyase</keyword>
<comment type="function">
    <text evidence="2 9">Catalyzes a trans-dehydration via an enolate intermediate.</text>
</comment>
<dbReference type="PROSITE" id="PS01029">
    <property type="entry name" value="DEHYDROQUINASE_II"/>
    <property type="match status" value="1"/>
</dbReference>
<dbReference type="GO" id="GO:0003855">
    <property type="term" value="F:3-dehydroquinate dehydratase activity"/>
    <property type="evidence" value="ECO:0007669"/>
    <property type="project" value="UniProtKB-UniRule"/>
</dbReference>
<feature type="binding site" evidence="9 11">
    <location>
        <position position="76"/>
    </location>
    <ligand>
        <name>substrate</name>
    </ligand>
</feature>
<dbReference type="HAMAP" id="MF_00169">
    <property type="entry name" value="AroQ"/>
    <property type="match status" value="1"/>
</dbReference>
<dbReference type="NCBIfam" id="NF003807">
    <property type="entry name" value="PRK05395.1-4"/>
    <property type="match status" value="1"/>
</dbReference>
<feature type="binding site" evidence="9 11">
    <location>
        <begin position="103"/>
        <end position="104"/>
    </location>
    <ligand>
        <name>substrate</name>
    </ligand>
</feature>
<protein>
    <recommendedName>
        <fullName evidence="6 9">3-dehydroquinate dehydratase</fullName>
        <shortName evidence="9">3-dehydroquinase</shortName>
        <ecNumber evidence="6 9">4.2.1.10</ecNumber>
    </recommendedName>
    <alternativeName>
        <fullName evidence="9">Type II DHQase</fullName>
    </alternativeName>
</protein>
<dbReference type="RefSeq" id="WP_111388566.1">
    <property type="nucleotide sequence ID" value="NZ_NPEW01000395.1"/>
</dbReference>
<dbReference type="EMBL" id="WNKV01000006">
    <property type="protein sequence ID" value="MTW16525.1"/>
    <property type="molecule type" value="Genomic_DNA"/>
</dbReference>
<dbReference type="InterPro" id="IPR036441">
    <property type="entry name" value="DHquinase_II_sf"/>
</dbReference>
<dbReference type="GO" id="GO:0008652">
    <property type="term" value="P:amino acid biosynthetic process"/>
    <property type="evidence" value="ECO:0007669"/>
    <property type="project" value="UniProtKB-KW"/>
</dbReference>
<dbReference type="NCBIfam" id="TIGR01088">
    <property type="entry name" value="aroQ"/>
    <property type="match status" value="1"/>
</dbReference>
<dbReference type="PANTHER" id="PTHR21272">
    <property type="entry name" value="CATABOLIC 3-DEHYDROQUINASE"/>
    <property type="match status" value="1"/>
</dbReference>
<sequence>MKPTVYVINGPNLNLLGTREPEQYGRATLADVEELCRSAAEAHGFGLVFRQSNHEGELVSWVQEAGAVRAAGIVLNAAAYTHTSIALLDAVAAVAVPVIEVHITNVHAREPFRHVSYVARAAKGVICGLGPQGYALAIAGLAGLVTQRELKS</sequence>
<organism evidence="13 14">
    <name type="scientific">Rhodoplanes serenus</name>
    <dbReference type="NCBI Taxonomy" id="200615"/>
    <lineage>
        <taxon>Bacteria</taxon>
        <taxon>Pseudomonadati</taxon>
        <taxon>Pseudomonadota</taxon>
        <taxon>Alphaproteobacteria</taxon>
        <taxon>Hyphomicrobiales</taxon>
        <taxon>Nitrobacteraceae</taxon>
        <taxon>Rhodoplanes</taxon>
    </lineage>
</organism>
<dbReference type="NCBIfam" id="NF003805">
    <property type="entry name" value="PRK05395.1-2"/>
    <property type="match status" value="1"/>
</dbReference>
<dbReference type="InterPro" id="IPR018509">
    <property type="entry name" value="DHquinase_II_CS"/>
</dbReference>
<evidence type="ECO:0000256" key="11">
    <source>
        <dbReference type="PIRSR" id="PIRSR001399-2"/>
    </source>
</evidence>
<keyword evidence="9" id="KW-0028">Amino-acid biosynthesis</keyword>
<dbReference type="CDD" id="cd00466">
    <property type="entry name" value="DHQase_II"/>
    <property type="match status" value="1"/>
</dbReference>
<evidence type="ECO:0000256" key="7">
    <source>
        <dbReference type="ARBA" id="ARBA00023141"/>
    </source>
</evidence>
<feature type="binding site" evidence="9 11">
    <location>
        <position position="113"/>
    </location>
    <ligand>
        <name>substrate</name>
    </ligand>
</feature>
<evidence type="ECO:0000256" key="3">
    <source>
        <dbReference type="ARBA" id="ARBA00004902"/>
    </source>
</evidence>
<evidence type="ECO:0000256" key="5">
    <source>
        <dbReference type="ARBA" id="ARBA00011193"/>
    </source>
</evidence>
<dbReference type="Gene3D" id="3.40.50.9100">
    <property type="entry name" value="Dehydroquinase, class II"/>
    <property type="match status" value="1"/>
</dbReference>
<dbReference type="Pfam" id="PF01220">
    <property type="entry name" value="DHquinase_II"/>
    <property type="match status" value="1"/>
</dbReference>
<evidence type="ECO:0000256" key="6">
    <source>
        <dbReference type="ARBA" id="ARBA00012060"/>
    </source>
</evidence>
<feature type="active site" description="Proton acceptor" evidence="9 10">
    <location>
        <position position="24"/>
    </location>
</feature>
<reference evidence="13 14" key="1">
    <citation type="submission" date="2019-11" db="EMBL/GenBank/DDBJ databases">
        <title>Whole-genome sequence of Rhodoplanes serenus DSM 18633, type strain.</title>
        <authorList>
            <person name="Kyndt J.A."/>
            <person name="Meyer T.E."/>
        </authorList>
    </citation>
    <scope>NUCLEOTIDE SEQUENCE [LARGE SCALE GENOMIC DNA]</scope>
    <source>
        <strain evidence="13 14">DSM 18633</strain>
    </source>
</reference>
<evidence type="ECO:0000256" key="1">
    <source>
        <dbReference type="ARBA" id="ARBA00001864"/>
    </source>
</evidence>